<protein>
    <recommendedName>
        <fullName evidence="9">HTH luxR-type domain-containing protein</fullName>
    </recommendedName>
</protein>
<dbReference type="NCBIfam" id="TIGR02985">
    <property type="entry name" value="Sig70_bacteroi1"/>
    <property type="match status" value="1"/>
</dbReference>
<dbReference type="STRING" id="1349421.OI18_06115"/>
<dbReference type="AlphaFoldDB" id="A0A0C1L7G1"/>
<dbReference type="EMBL" id="JSVC01000006">
    <property type="protein sequence ID" value="KIC95456.1"/>
    <property type="molecule type" value="Genomic_DNA"/>
</dbReference>
<dbReference type="SUPFAM" id="SSF88946">
    <property type="entry name" value="Sigma2 domain of RNA polymerase sigma factors"/>
    <property type="match status" value="1"/>
</dbReference>
<feature type="domain" description="RNA polymerase sigma factor 70 region 4 type 2" evidence="6">
    <location>
        <begin position="123"/>
        <end position="174"/>
    </location>
</feature>
<keyword evidence="2" id="KW-0805">Transcription regulation</keyword>
<evidence type="ECO:0000259" key="6">
    <source>
        <dbReference type="Pfam" id="PF08281"/>
    </source>
</evidence>
<organism evidence="7 8">
    <name type="scientific">Flavihumibacter solisilvae</name>
    <dbReference type="NCBI Taxonomy" id="1349421"/>
    <lineage>
        <taxon>Bacteria</taxon>
        <taxon>Pseudomonadati</taxon>
        <taxon>Bacteroidota</taxon>
        <taxon>Chitinophagia</taxon>
        <taxon>Chitinophagales</taxon>
        <taxon>Chitinophagaceae</taxon>
        <taxon>Flavihumibacter</taxon>
    </lineage>
</organism>
<dbReference type="PANTHER" id="PTHR43133:SF46">
    <property type="entry name" value="RNA POLYMERASE SIGMA-70 FACTOR ECF SUBFAMILY"/>
    <property type="match status" value="1"/>
</dbReference>
<sequence length="203" mass="23056">MRNAAACEKELLRQVASGDEAAFSDLFYLWKDKLYFFILRITSSPESAQDVTQEVFLKLWTHREKLNDVENFGAYLYSMTRNYAISGLRRMAMEATILSELGRSAIDSGKQADEVLLQKQVLEKVKAVVDQLPRQQRLVYTLSREQGLRQEEIARQLNITVSTVQNHMTLALKSIRKQLSHHAPGALYLAILANAAVAAECFF</sequence>
<dbReference type="Pfam" id="PF08281">
    <property type="entry name" value="Sigma70_r4_2"/>
    <property type="match status" value="1"/>
</dbReference>
<dbReference type="InterPro" id="IPR007627">
    <property type="entry name" value="RNA_pol_sigma70_r2"/>
</dbReference>
<dbReference type="GO" id="GO:0006352">
    <property type="term" value="P:DNA-templated transcription initiation"/>
    <property type="evidence" value="ECO:0007669"/>
    <property type="project" value="InterPro"/>
</dbReference>
<name>A0A0C1L7G1_9BACT</name>
<dbReference type="Gene3D" id="1.10.10.10">
    <property type="entry name" value="Winged helix-like DNA-binding domain superfamily/Winged helix DNA-binding domain"/>
    <property type="match status" value="1"/>
</dbReference>
<dbReference type="Proteomes" id="UP000031408">
    <property type="component" value="Unassembled WGS sequence"/>
</dbReference>
<feature type="domain" description="RNA polymerase sigma-70 region 2" evidence="5">
    <location>
        <begin position="31"/>
        <end position="90"/>
    </location>
</feature>
<dbReference type="InterPro" id="IPR013249">
    <property type="entry name" value="RNA_pol_sigma70_r4_t2"/>
</dbReference>
<keyword evidence="3" id="KW-0731">Sigma factor</keyword>
<dbReference type="Pfam" id="PF04542">
    <property type="entry name" value="Sigma70_r2"/>
    <property type="match status" value="1"/>
</dbReference>
<dbReference type="Gene3D" id="1.10.1740.10">
    <property type="match status" value="1"/>
</dbReference>
<dbReference type="RefSeq" id="WP_039138058.1">
    <property type="nucleotide sequence ID" value="NZ_JSVC01000006.1"/>
</dbReference>
<keyword evidence="4" id="KW-0804">Transcription</keyword>
<keyword evidence="8" id="KW-1185">Reference proteome</keyword>
<reference evidence="7 8" key="1">
    <citation type="submission" date="2014-11" db="EMBL/GenBank/DDBJ databases">
        <title>Genome sequence of Flavihumibacter solisilvae 3-3.</title>
        <authorList>
            <person name="Zhou G."/>
            <person name="Li M."/>
            <person name="Wang G."/>
        </authorList>
    </citation>
    <scope>NUCLEOTIDE SEQUENCE [LARGE SCALE GENOMIC DNA]</scope>
    <source>
        <strain evidence="7 8">3-3</strain>
    </source>
</reference>
<dbReference type="OrthoDB" id="799938at2"/>
<dbReference type="PANTHER" id="PTHR43133">
    <property type="entry name" value="RNA POLYMERASE ECF-TYPE SIGMA FACTO"/>
    <property type="match status" value="1"/>
</dbReference>
<evidence type="ECO:0000256" key="2">
    <source>
        <dbReference type="ARBA" id="ARBA00023015"/>
    </source>
</evidence>
<dbReference type="InterPro" id="IPR014284">
    <property type="entry name" value="RNA_pol_sigma-70_dom"/>
</dbReference>
<evidence type="ECO:0008006" key="9">
    <source>
        <dbReference type="Google" id="ProtNLM"/>
    </source>
</evidence>
<dbReference type="InterPro" id="IPR039425">
    <property type="entry name" value="RNA_pol_sigma-70-like"/>
</dbReference>
<comment type="similarity">
    <text evidence="1">Belongs to the sigma-70 factor family. ECF subfamily.</text>
</comment>
<evidence type="ECO:0000256" key="1">
    <source>
        <dbReference type="ARBA" id="ARBA00010641"/>
    </source>
</evidence>
<evidence type="ECO:0000313" key="7">
    <source>
        <dbReference type="EMBL" id="KIC95456.1"/>
    </source>
</evidence>
<dbReference type="SUPFAM" id="SSF88659">
    <property type="entry name" value="Sigma3 and sigma4 domains of RNA polymerase sigma factors"/>
    <property type="match status" value="1"/>
</dbReference>
<dbReference type="InterPro" id="IPR013325">
    <property type="entry name" value="RNA_pol_sigma_r2"/>
</dbReference>
<comment type="caution">
    <text evidence="7">The sequence shown here is derived from an EMBL/GenBank/DDBJ whole genome shotgun (WGS) entry which is preliminary data.</text>
</comment>
<dbReference type="CDD" id="cd06171">
    <property type="entry name" value="Sigma70_r4"/>
    <property type="match status" value="1"/>
</dbReference>
<gene>
    <name evidence="7" type="ORF">OI18_06115</name>
</gene>
<dbReference type="GO" id="GO:0016987">
    <property type="term" value="F:sigma factor activity"/>
    <property type="evidence" value="ECO:0007669"/>
    <property type="project" value="UniProtKB-KW"/>
</dbReference>
<dbReference type="InterPro" id="IPR014327">
    <property type="entry name" value="RNA_pol_sigma70_bacteroid"/>
</dbReference>
<evidence type="ECO:0000256" key="3">
    <source>
        <dbReference type="ARBA" id="ARBA00023082"/>
    </source>
</evidence>
<proteinExistence type="inferred from homology"/>
<evidence type="ECO:0000256" key="4">
    <source>
        <dbReference type="ARBA" id="ARBA00023163"/>
    </source>
</evidence>
<dbReference type="InterPro" id="IPR013324">
    <property type="entry name" value="RNA_pol_sigma_r3/r4-like"/>
</dbReference>
<evidence type="ECO:0000259" key="5">
    <source>
        <dbReference type="Pfam" id="PF04542"/>
    </source>
</evidence>
<accession>A0A0C1L7G1</accession>
<evidence type="ECO:0000313" key="8">
    <source>
        <dbReference type="Proteomes" id="UP000031408"/>
    </source>
</evidence>
<dbReference type="InterPro" id="IPR036388">
    <property type="entry name" value="WH-like_DNA-bd_sf"/>
</dbReference>
<dbReference type="GO" id="GO:0003677">
    <property type="term" value="F:DNA binding"/>
    <property type="evidence" value="ECO:0007669"/>
    <property type="project" value="InterPro"/>
</dbReference>
<dbReference type="NCBIfam" id="TIGR02937">
    <property type="entry name" value="sigma70-ECF"/>
    <property type="match status" value="1"/>
</dbReference>